<feature type="domain" description="Sporulation protein YpeB PepSY1 and PepSY2" evidence="2">
    <location>
        <begin position="1"/>
        <end position="92"/>
    </location>
</feature>
<sequence>MLVSRPMTEKKWSLYDGARKAQDFLKENKMDDMKLYQSQEYDHTGVYSFLYEQDGVKIYPDSVNVKVALDRGEVAGLTADNYFKNHVKRNLPKPKIPVEEAKKKVNPALHIQEDSMAVIDNDLNEEVLAYEFLGVMNNNTYRIYINALDGNEEKVEKLSEAAVSTS</sequence>
<dbReference type="InterPro" id="IPR014239">
    <property type="entry name" value="YpeB_PepSY1-2"/>
</dbReference>
<feature type="domain" description="PepSY" evidence="1">
    <location>
        <begin position="95"/>
        <end position="156"/>
    </location>
</feature>
<proteinExistence type="predicted"/>
<evidence type="ECO:0000259" key="2">
    <source>
        <dbReference type="Pfam" id="PF14620"/>
    </source>
</evidence>
<accession>A0ABU5CB61</accession>
<name>A0ABU5CB61_9BACI</name>
<dbReference type="InterPro" id="IPR025711">
    <property type="entry name" value="PepSY"/>
</dbReference>
<protein>
    <submittedName>
        <fullName evidence="3">Germination protein YpeB</fullName>
    </submittedName>
</protein>
<dbReference type="Proteomes" id="UP001281447">
    <property type="component" value="Unassembled WGS sequence"/>
</dbReference>
<evidence type="ECO:0000313" key="4">
    <source>
        <dbReference type="Proteomes" id="UP001281447"/>
    </source>
</evidence>
<dbReference type="Pfam" id="PF14620">
    <property type="entry name" value="YPEB_PepSY1-2"/>
    <property type="match status" value="1"/>
</dbReference>
<gene>
    <name evidence="3" type="ORF">RWE15_22350</name>
</gene>
<dbReference type="EMBL" id="JAWDIP010000004">
    <property type="protein sequence ID" value="MDY0396548.1"/>
    <property type="molecule type" value="Genomic_DNA"/>
</dbReference>
<reference evidence="3 4" key="1">
    <citation type="submission" date="2023-10" db="EMBL/GenBank/DDBJ databases">
        <title>Virgibacillus halophilus 5B73C genome.</title>
        <authorList>
            <person name="Miliotis G."/>
            <person name="Sengupta P."/>
            <person name="Hameed A."/>
            <person name="Chuvochina M."/>
            <person name="Mcdonagh F."/>
            <person name="Simpson A.C."/>
            <person name="Singh N.K."/>
            <person name="Rekha P.D."/>
            <person name="Raman K."/>
            <person name="Hugenholtz P."/>
            <person name="Venkateswaran K."/>
        </authorList>
    </citation>
    <scope>NUCLEOTIDE SEQUENCE [LARGE SCALE GENOMIC DNA]</scope>
    <source>
        <strain evidence="3 4">5B73C</strain>
    </source>
</reference>
<evidence type="ECO:0000259" key="1">
    <source>
        <dbReference type="Pfam" id="PF03413"/>
    </source>
</evidence>
<evidence type="ECO:0000313" key="3">
    <source>
        <dbReference type="EMBL" id="MDY0396548.1"/>
    </source>
</evidence>
<dbReference type="Pfam" id="PF03413">
    <property type="entry name" value="PepSY"/>
    <property type="match status" value="1"/>
</dbReference>
<organism evidence="3 4">
    <name type="scientific">Tigheibacillus halophilus</name>
    <dbReference type="NCBI Taxonomy" id="361280"/>
    <lineage>
        <taxon>Bacteria</taxon>
        <taxon>Bacillati</taxon>
        <taxon>Bacillota</taxon>
        <taxon>Bacilli</taxon>
        <taxon>Bacillales</taxon>
        <taxon>Bacillaceae</taxon>
        <taxon>Tigheibacillus</taxon>
    </lineage>
</organism>
<comment type="caution">
    <text evidence="3">The sequence shown here is derived from an EMBL/GenBank/DDBJ whole genome shotgun (WGS) entry which is preliminary data.</text>
</comment>
<keyword evidence="4" id="KW-1185">Reference proteome</keyword>